<dbReference type="PANTHER" id="PTHR30041">
    <property type="entry name" value="ARSENATE REDUCTASE"/>
    <property type="match status" value="1"/>
</dbReference>
<dbReference type="Proteomes" id="UP000467322">
    <property type="component" value="Unassembled WGS sequence"/>
</dbReference>
<dbReference type="CDD" id="cd02977">
    <property type="entry name" value="ArsC_family"/>
    <property type="match status" value="1"/>
</dbReference>
<evidence type="ECO:0000256" key="1">
    <source>
        <dbReference type="ARBA" id="ARBA00007198"/>
    </source>
</evidence>
<dbReference type="Pfam" id="PF03960">
    <property type="entry name" value="ArsC"/>
    <property type="match status" value="1"/>
</dbReference>
<dbReference type="EMBL" id="WTUX01000017">
    <property type="protein sequence ID" value="MZR14156.1"/>
    <property type="molecule type" value="Genomic_DNA"/>
</dbReference>
<organism evidence="3 4">
    <name type="scientific">Maritimibacter harenae</name>
    <dbReference type="NCBI Taxonomy" id="2606218"/>
    <lineage>
        <taxon>Bacteria</taxon>
        <taxon>Pseudomonadati</taxon>
        <taxon>Pseudomonadota</taxon>
        <taxon>Alphaproteobacteria</taxon>
        <taxon>Rhodobacterales</taxon>
        <taxon>Roseobacteraceae</taxon>
        <taxon>Maritimibacter</taxon>
    </lineage>
</organism>
<dbReference type="InterPro" id="IPR036249">
    <property type="entry name" value="Thioredoxin-like_sf"/>
</dbReference>
<dbReference type="SUPFAM" id="SSF52833">
    <property type="entry name" value="Thioredoxin-like"/>
    <property type="match status" value="1"/>
</dbReference>
<gene>
    <name evidence="3" type="ORF">GQE99_14125</name>
</gene>
<evidence type="ECO:0000313" key="4">
    <source>
        <dbReference type="Proteomes" id="UP000467322"/>
    </source>
</evidence>
<evidence type="ECO:0000256" key="2">
    <source>
        <dbReference type="PROSITE-ProRule" id="PRU01282"/>
    </source>
</evidence>
<dbReference type="InterPro" id="IPR006660">
    <property type="entry name" value="Arsenate_reductase-like"/>
</dbReference>
<comment type="caution">
    <text evidence="3">The sequence shown here is derived from an EMBL/GenBank/DDBJ whole genome shotgun (WGS) entry which is preliminary data.</text>
</comment>
<proteinExistence type="inferred from homology"/>
<evidence type="ECO:0000313" key="3">
    <source>
        <dbReference type="EMBL" id="MZR14156.1"/>
    </source>
</evidence>
<protein>
    <submittedName>
        <fullName evidence="3">Arsenate reductase</fullName>
    </submittedName>
</protein>
<dbReference type="AlphaFoldDB" id="A0A845M3L8"/>
<dbReference type="PANTHER" id="PTHR30041:SF8">
    <property type="entry name" value="PROTEIN YFFB"/>
    <property type="match status" value="1"/>
</dbReference>
<sequence>MRVYGIKSCDTVRRAMKELSAAGHAPELVDIRAEPQDETVFRAFYDDFGAALVNTRSTTWRGLSAEEREGDPVGLISAHPALMKRPVVEDGGRRTLGWDQAAKAVWL</sequence>
<dbReference type="Gene3D" id="3.40.30.10">
    <property type="entry name" value="Glutaredoxin"/>
    <property type="match status" value="1"/>
</dbReference>
<dbReference type="PROSITE" id="PS51353">
    <property type="entry name" value="ARSC"/>
    <property type="match status" value="1"/>
</dbReference>
<name>A0A845M3L8_9RHOB</name>
<comment type="similarity">
    <text evidence="1 2">Belongs to the ArsC family.</text>
</comment>
<reference evidence="3 4" key="1">
    <citation type="submission" date="2019-12" db="EMBL/GenBank/DDBJ databases">
        <title>Maritimibacter sp. nov. sp. isolated from sea sand.</title>
        <authorList>
            <person name="Kim J."/>
            <person name="Jeong S.E."/>
            <person name="Jung H.S."/>
            <person name="Jeon C.O."/>
        </authorList>
    </citation>
    <scope>NUCLEOTIDE SEQUENCE [LARGE SCALE GENOMIC DNA]</scope>
    <source>
        <strain evidence="3 4">DP07</strain>
    </source>
</reference>
<keyword evidence="4" id="KW-1185">Reference proteome</keyword>
<accession>A0A845M3L8</accession>